<protein>
    <recommendedName>
        <fullName evidence="3">DUF4097 domain-containing protein</fullName>
    </recommendedName>
</protein>
<dbReference type="Pfam" id="PF13349">
    <property type="entry name" value="DUF4097"/>
    <property type="match status" value="1"/>
</dbReference>
<feature type="compositionally biased region" description="Basic and acidic residues" evidence="1">
    <location>
        <begin position="241"/>
        <end position="256"/>
    </location>
</feature>
<evidence type="ECO:0000256" key="1">
    <source>
        <dbReference type="SAM" id="MobiDB-lite"/>
    </source>
</evidence>
<proteinExistence type="predicted"/>
<accession>A0ABN1ZY57</accession>
<evidence type="ECO:0000313" key="4">
    <source>
        <dbReference type="EMBL" id="GAA1507218.1"/>
    </source>
</evidence>
<feature type="domain" description="DUF4097" evidence="3">
    <location>
        <begin position="116"/>
        <end position="264"/>
    </location>
</feature>
<name>A0ABN1ZY57_9ACTN</name>
<evidence type="ECO:0000259" key="3">
    <source>
        <dbReference type="Pfam" id="PF13349"/>
    </source>
</evidence>
<dbReference type="PROSITE" id="PS51257">
    <property type="entry name" value="PROKAR_LIPOPROTEIN"/>
    <property type="match status" value="1"/>
</dbReference>
<sequence length="273" mass="28241">MKPKPAALAAPALALVLAAAATACQSVGDGEAEHRTFRIGSDATTLTIDADNTAVELVPADEGADRAEVDVTRWFEAEKWNGDVGTEWSADGDTLHFRTTCSGVIVSCDSRYRVEVPRRLAVKVDGSDGRITANGLDTRLDITSADGSVAVGDAGGPLTVEARDGSVRVDGAAGPVDLDARDGSVRATGLTAARVTAALGDGSLHLGFTEPPDDVTADTRDGGLTVELPKASYRVHTDVRDGSTDVTVPRDPDSPHRIKATVGDGSLTVRPAD</sequence>
<dbReference type="EMBL" id="BAAAPF010000406">
    <property type="protein sequence ID" value="GAA1507218.1"/>
    <property type="molecule type" value="Genomic_DNA"/>
</dbReference>
<dbReference type="Proteomes" id="UP001500443">
    <property type="component" value="Unassembled WGS sequence"/>
</dbReference>
<feature type="signal peptide" evidence="2">
    <location>
        <begin position="1"/>
        <end position="23"/>
    </location>
</feature>
<feature type="region of interest" description="Disordered" evidence="1">
    <location>
        <begin position="241"/>
        <end position="273"/>
    </location>
</feature>
<organism evidence="4 5">
    <name type="scientific">Streptomyces synnematoformans</name>
    <dbReference type="NCBI Taxonomy" id="415721"/>
    <lineage>
        <taxon>Bacteria</taxon>
        <taxon>Bacillati</taxon>
        <taxon>Actinomycetota</taxon>
        <taxon>Actinomycetes</taxon>
        <taxon>Kitasatosporales</taxon>
        <taxon>Streptomycetaceae</taxon>
        <taxon>Streptomyces</taxon>
    </lineage>
</organism>
<comment type="caution">
    <text evidence="4">The sequence shown here is derived from an EMBL/GenBank/DDBJ whole genome shotgun (WGS) entry which is preliminary data.</text>
</comment>
<feature type="chain" id="PRO_5045470923" description="DUF4097 domain-containing protein" evidence="2">
    <location>
        <begin position="24"/>
        <end position="273"/>
    </location>
</feature>
<gene>
    <name evidence="4" type="ORF">GCM10009802_62990</name>
</gene>
<reference evidence="4 5" key="1">
    <citation type="journal article" date="2019" name="Int. J. Syst. Evol. Microbiol.">
        <title>The Global Catalogue of Microorganisms (GCM) 10K type strain sequencing project: providing services to taxonomists for standard genome sequencing and annotation.</title>
        <authorList>
            <consortium name="The Broad Institute Genomics Platform"/>
            <consortium name="The Broad Institute Genome Sequencing Center for Infectious Disease"/>
            <person name="Wu L."/>
            <person name="Ma J."/>
        </authorList>
    </citation>
    <scope>NUCLEOTIDE SEQUENCE [LARGE SCALE GENOMIC DNA]</scope>
    <source>
        <strain evidence="4 5">JCM 15481</strain>
    </source>
</reference>
<keyword evidence="2" id="KW-0732">Signal</keyword>
<dbReference type="RefSeq" id="WP_344294950.1">
    <property type="nucleotide sequence ID" value="NZ_BAAAPF010000406.1"/>
</dbReference>
<dbReference type="InterPro" id="IPR025164">
    <property type="entry name" value="Toastrack_DUF4097"/>
</dbReference>
<keyword evidence="5" id="KW-1185">Reference proteome</keyword>
<evidence type="ECO:0000256" key="2">
    <source>
        <dbReference type="SAM" id="SignalP"/>
    </source>
</evidence>
<evidence type="ECO:0000313" key="5">
    <source>
        <dbReference type="Proteomes" id="UP001500443"/>
    </source>
</evidence>